<evidence type="ECO:0000256" key="5">
    <source>
        <dbReference type="ARBA" id="ARBA00022989"/>
    </source>
</evidence>
<dbReference type="AlphaFoldDB" id="A0A9X0DKH2"/>
<evidence type="ECO:0000256" key="9">
    <source>
        <dbReference type="ARBA" id="ARBA00023201"/>
    </source>
</evidence>
<dbReference type="InterPro" id="IPR006153">
    <property type="entry name" value="Cation/H_exchanger_TM"/>
</dbReference>
<feature type="transmembrane region" description="Helical" evidence="10">
    <location>
        <begin position="509"/>
        <end position="528"/>
    </location>
</feature>
<dbReference type="GO" id="GO:0006814">
    <property type="term" value="P:sodium ion transport"/>
    <property type="evidence" value="ECO:0007669"/>
    <property type="project" value="UniProtKB-KW"/>
</dbReference>
<dbReference type="InterPro" id="IPR038770">
    <property type="entry name" value="Na+/solute_symporter_sf"/>
</dbReference>
<dbReference type="GO" id="GO:1902600">
    <property type="term" value="P:proton transmembrane transport"/>
    <property type="evidence" value="ECO:0007669"/>
    <property type="project" value="InterPro"/>
</dbReference>
<dbReference type="EMBL" id="JAPEIS010000007">
    <property type="protein sequence ID" value="KAJ8064952.1"/>
    <property type="molecule type" value="Genomic_DNA"/>
</dbReference>
<keyword evidence="7" id="KW-0406">Ion transport</keyword>
<dbReference type="PANTHER" id="PTHR43562:SF3">
    <property type="entry name" value="SODIUM ION_PROTON EXCHANGER (EUROFUNG)"/>
    <property type="match status" value="1"/>
</dbReference>
<comment type="caution">
    <text evidence="12">The sequence shown here is derived from an EMBL/GenBank/DDBJ whole genome shotgun (WGS) entry which is preliminary data.</text>
</comment>
<feature type="transmembrane region" description="Helical" evidence="10">
    <location>
        <begin position="213"/>
        <end position="235"/>
    </location>
</feature>
<comment type="subcellular location">
    <subcellularLocation>
        <location evidence="1">Membrane</location>
        <topology evidence="1">Multi-pass membrane protein</topology>
    </subcellularLocation>
</comment>
<evidence type="ECO:0000313" key="13">
    <source>
        <dbReference type="Proteomes" id="UP001152300"/>
    </source>
</evidence>
<evidence type="ECO:0000256" key="10">
    <source>
        <dbReference type="SAM" id="Phobius"/>
    </source>
</evidence>
<evidence type="ECO:0000256" key="7">
    <source>
        <dbReference type="ARBA" id="ARBA00023065"/>
    </source>
</evidence>
<dbReference type="PANTHER" id="PTHR43562">
    <property type="entry name" value="NAPA-TYPE SODIUM/HYDROGEN ANTIPORTER"/>
    <property type="match status" value="1"/>
</dbReference>
<evidence type="ECO:0000259" key="11">
    <source>
        <dbReference type="Pfam" id="PF00999"/>
    </source>
</evidence>
<feature type="transmembrane region" description="Helical" evidence="10">
    <location>
        <begin position="110"/>
        <end position="133"/>
    </location>
</feature>
<protein>
    <recommendedName>
        <fullName evidence="11">Cation/H+ exchanger transmembrane domain-containing protein</fullName>
    </recommendedName>
</protein>
<keyword evidence="5 10" id="KW-1133">Transmembrane helix</keyword>
<accession>A0A9X0DKH2</accession>
<keyword evidence="4 10" id="KW-0812">Transmembrane</keyword>
<name>A0A9X0DKH2_9HELO</name>
<feature type="transmembrane region" description="Helical" evidence="10">
    <location>
        <begin position="181"/>
        <end position="201"/>
    </location>
</feature>
<keyword evidence="13" id="KW-1185">Reference proteome</keyword>
<gene>
    <name evidence="12" type="ORF">OCU04_007256</name>
</gene>
<evidence type="ECO:0000256" key="4">
    <source>
        <dbReference type="ARBA" id="ARBA00022692"/>
    </source>
</evidence>
<evidence type="ECO:0000256" key="1">
    <source>
        <dbReference type="ARBA" id="ARBA00004141"/>
    </source>
</evidence>
<evidence type="ECO:0000256" key="3">
    <source>
        <dbReference type="ARBA" id="ARBA00022449"/>
    </source>
</evidence>
<keyword evidence="6" id="KW-0915">Sodium</keyword>
<feature type="domain" description="Cation/H+ exchanger transmembrane" evidence="11">
    <location>
        <begin position="53"/>
        <end position="468"/>
    </location>
</feature>
<feature type="transmembrane region" description="Helical" evidence="10">
    <location>
        <begin position="340"/>
        <end position="359"/>
    </location>
</feature>
<evidence type="ECO:0000313" key="12">
    <source>
        <dbReference type="EMBL" id="KAJ8064952.1"/>
    </source>
</evidence>
<keyword evidence="9" id="KW-0739">Sodium transport</keyword>
<evidence type="ECO:0000256" key="2">
    <source>
        <dbReference type="ARBA" id="ARBA00022448"/>
    </source>
</evidence>
<feature type="transmembrane region" description="Helical" evidence="10">
    <location>
        <begin position="48"/>
        <end position="68"/>
    </location>
</feature>
<proteinExistence type="predicted"/>
<dbReference type="Pfam" id="PF00999">
    <property type="entry name" value="Na_H_Exchanger"/>
    <property type="match status" value="1"/>
</dbReference>
<keyword evidence="8 10" id="KW-0472">Membrane</keyword>
<evidence type="ECO:0000256" key="8">
    <source>
        <dbReference type="ARBA" id="ARBA00023136"/>
    </source>
</evidence>
<reference evidence="12" key="1">
    <citation type="submission" date="2022-11" db="EMBL/GenBank/DDBJ databases">
        <title>Genome Resource of Sclerotinia nivalis Strain SnTB1, a Plant Pathogen Isolated from American Ginseng.</title>
        <authorList>
            <person name="Fan S."/>
        </authorList>
    </citation>
    <scope>NUCLEOTIDE SEQUENCE</scope>
    <source>
        <strain evidence="12">SnTB1</strain>
    </source>
</reference>
<keyword evidence="3" id="KW-0050">Antiport</keyword>
<dbReference type="GO" id="GO:0016020">
    <property type="term" value="C:membrane"/>
    <property type="evidence" value="ECO:0007669"/>
    <property type="project" value="UniProtKB-SubCell"/>
</dbReference>
<feature type="transmembrane region" description="Helical" evidence="10">
    <location>
        <begin position="278"/>
        <end position="305"/>
    </location>
</feature>
<evidence type="ECO:0000256" key="6">
    <source>
        <dbReference type="ARBA" id="ARBA00023053"/>
    </source>
</evidence>
<dbReference type="Gene3D" id="1.20.1530.20">
    <property type="match status" value="1"/>
</dbReference>
<sequence length="563" mass="61258">MNLSQVSNSSNSSIMAYLPYVEPGLEIILPLSTFIFILNITRDVLDNFLYCGLIGEIFIGILYGMPITGTSWLSIETQETIQYLGYLGLICLVFEGGLITDLKMLRETIWVTLSAAAIGILMPMALSFSIMGMKFDTVEGSGYPTALAAFSAGVSLCSTSLGSTFIILASANLQKTPTGTLIAGAAMLDDILVLVMVKIVTALGQGQSNPWRIARPAISSLSLIIATFLLVPFLIKHIYKTFHSIFANQKEVNRGTFGESYGTEKGVSRHTGFILSTLILILLVAIAACVEGSILLSTFLAGAIVRYTWQSGDMDSDLDSDLDMEIDRPTLMFEEYYKPIMDHILVPFFFASIGFSIPISEMFSPSIIYKGIFYAFLMFLAKASVGLVLYMNFLTQKFTTPKSPSQTQHPQLQRDISQHETAIPTHLLKKPAKPPHLDALIVGSTMIARGGFGFLVASEAQSSGTLSLHRLHRLQSLQFQNSTVKIEETFQGSANKKGIKDLNVVEDQIFLVIIWALVLCTILGPVVAGGAVRRKVVRGGGCRCAAGRGRVGGGREGRCHLCL</sequence>
<dbReference type="GO" id="GO:0015297">
    <property type="term" value="F:antiporter activity"/>
    <property type="evidence" value="ECO:0007669"/>
    <property type="project" value="UniProtKB-KW"/>
</dbReference>
<feature type="transmembrane region" description="Helical" evidence="10">
    <location>
        <begin position="20"/>
        <end position="41"/>
    </location>
</feature>
<organism evidence="12 13">
    <name type="scientific">Sclerotinia nivalis</name>
    <dbReference type="NCBI Taxonomy" id="352851"/>
    <lineage>
        <taxon>Eukaryota</taxon>
        <taxon>Fungi</taxon>
        <taxon>Dikarya</taxon>
        <taxon>Ascomycota</taxon>
        <taxon>Pezizomycotina</taxon>
        <taxon>Leotiomycetes</taxon>
        <taxon>Helotiales</taxon>
        <taxon>Sclerotiniaceae</taxon>
        <taxon>Sclerotinia</taxon>
    </lineage>
</organism>
<feature type="transmembrane region" description="Helical" evidence="10">
    <location>
        <begin position="371"/>
        <end position="393"/>
    </location>
</feature>
<feature type="transmembrane region" description="Helical" evidence="10">
    <location>
        <begin position="80"/>
        <end position="98"/>
    </location>
</feature>
<dbReference type="OrthoDB" id="1288932at2759"/>
<feature type="transmembrane region" description="Helical" evidence="10">
    <location>
        <begin position="145"/>
        <end position="169"/>
    </location>
</feature>
<dbReference type="Proteomes" id="UP001152300">
    <property type="component" value="Unassembled WGS sequence"/>
</dbReference>
<keyword evidence="2" id="KW-0813">Transport</keyword>